<keyword evidence="3" id="KW-1185">Reference proteome</keyword>
<feature type="compositionally biased region" description="Low complexity" evidence="1">
    <location>
        <begin position="143"/>
        <end position="173"/>
    </location>
</feature>
<proteinExistence type="predicted"/>
<feature type="compositionally biased region" description="Low complexity" evidence="1">
    <location>
        <begin position="225"/>
        <end position="247"/>
    </location>
</feature>
<sequence>MLRIIDARTGEPVDAAPARRGLTRVEVHAPGSDMTNLRVLLVADLLVRALELGGTPVWALLTGGHRQAELRADAMALGIRPFEDSPDLSAGLGEAQVVHVAAEGGAAPDGVRIAVAPVETTGAATPVGEPAASATEVGGSAVSDASNGRSAGSGSPGGESARSGASSGRSAGSGLPGGEAAGGASSGRSAGSGSPGGESARSGASSGRSALSGLAVGESAVPGASSGRSVESGPPGGESAESSPSGGQSVGSEPLRGVDPAVLRLALFTRHHNAPVRLEADVLGEAQATLVRWRRAVARWARRPSRPVPDDVRGRLRDAWDDDLDVPRVLDVLRGVENEPDLPDGARFETYAYADRLLGLDLTRDLGAPS</sequence>
<name>A0A2N9BIZ4_STRCX</name>
<evidence type="ECO:0000313" key="3">
    <source>
        <dbReference type="Proteomes" id="UP000235464"/>
    </source>
</evidence>
<dbReference type="AlphaFoldDB" id="A0A2N9BIZ4"/>
<keyword evidence="2" id="KW-0436">Ligase</keyword>
<dbReference type="EC" id="6.3.1.13" evidence="2"/>
<accession>A0A2N9BIZ4</accession>
<organism evidence="2 3">
    <name type="scientific">Streptomyces chartreusis NRRL 3882</name>
    <dbReference type="NCBI Taxonomy" id="1079985"/>
    <lineage>
        <taxon>Bacteria</taxon>
        <taxon>Bacillati</taxon>
        <taxon>Actinomycetota</taxon>
        <taxon>Actinomycetes</taxon>
        <taxon>Kitasatosporales</taxon>
        <taxon>Streptomycetaceae</taxon>
        <taxon>Streptomyces</taxon>
    </lineage>
</organism>
<dbReference type="Gene3D" id="1.20.120.640">
    <property type="entry name" value="Anticodon-binding domain of a subclass of class I aminoacyl-tRNA synthetases"/>
    <property type="match status" value="1"/>
</dbReference>
<feature type="compositionally biased region" description="Gly residues" evidence="1">
    <location>
        <begin position="174"/>
        <end position="185"/>
    </location>
</feature>
<gene>
    <name evidence="2" type="primary">mshC_2</name>
    <name evidence="2" type="ORF">SCNRRL3882_6793</name>
</gene>
<evidence type="ECO:0000256" key="1">
    <source>
        <dbReference type="SAM" id="MobiDB-lite"/>
    </source>
</evidence>
<dbReference type="GO" id="GO:0035446">
    <property type="term" value="F:cysteine-glucosaminylinositol ligase activity"/>
    <property type="evidence" value="ECO:0007669"/>
    <property type="project" value="UniProtKB-EC"/>
</dbReference>
<protein>
    <submittedName>
        <fullName evidence="2">L-cysteine:1D-myo-inositol 2-amino-2-deoxy-alpha-D-glucopyranoside ligase</fullName>
        <ecNumber evidence="2">6.3.1.13</ecNumber>
    </submittedName>
</protein>
<reference evidence="3" key="1">
    <citation type="submission" date="2017-11" db="EMBL/GenBank/DDBJ databases">
        <authorList>
            <person name="Wibberg D."/>
        </authorList>
    </citation>
    <scope>NUCLEOTIDE SEQUENCE [LARGE SCALE GENOMIC DNA]</scope>
</reference>
<dbReference type="Proteomes" id="UP000235464">
    <property type="component" value="Chromosome I"/>
</dbReference>
<feature type="compositionally biased region" description="Low complexity" evidence="1">
    <location>
        <begin position="186"/>
        <end position="215"/>
    </location>
</feature>
<dbReference type="EMBL" id="LT963352">
    <property type="protein sequence ID" value="SOR83347.1"/>
    <property type="molecule type" value="Genomic_DNA"/>
</dbReference>
<evidence type="ECO:0000313" key="2">
    <source>
        <dbReference type="EMBL" id="SOR83347.1"/>
    </source>
</evidence>
<feature type="region of interest" description="Disordered" evidence="1">
    <location>
        <begin position="123"/>
        <end position="255"/>
    </location>
</feature>